<evidence type="ECO:0000256" key="5">
    <source>
        <dbReference type="ARBA" id="ARBA00023125"/>
    </source>
</evidence>
<evidence type="ECO:0000256" key="6">
    <source>
        <dbReference type="ARBA" id="ARBA00023155"/>
    </source>
</evidence>
<keyword evidence="2" id="KW-0677">Repeat</keyword>
<evidence type="ECO:0000256" key="2">
    <source>
        <dbReference type="ARBA" id="ARBA00022737"/>
    </source>
</evidence>
<feature type="region of interest" description="Disordered" evidence="9">
    <location>
        <begin position="236"/>
        <end position="258"/>
    </location>
</feature>
<keyword evidence="11" id="KW-1185">Reference proteome</keyword>
<keyword evidence="7" id="KW-0804">Transcription</keyword>
<dbReference type="InterPro" id="IPR003350">
    <property type="entry name" value="CUT_dom"/>
</dbReference>
<evidence type="ECO:0000256" key="7">
    <source>
        <dbReference type="ARBA" id="ARBA00023163"/>
    </source>
</evidence>
<evidence type="ECO:0000256" key="1">
    <source>
        <dbReference type="ARBA" id="ARBA00004123"/>
    </source>
</evidence>
<feature type="non-terminal residue" evidence="12">
    <location>
        <position position="258"/>
    </location>
</feature>
<feature type="compositionally biased region" description="Basic and acidic residues" evidence="9">
    <location>
        <begin position="242"/>
        <end position="258"/>
    </location>
</feature>
<dbReference type="Gene3D" id="1.10.260.40">
    <property type="entry name" value="lambda repressor-like DNA-binding domains"/>
    <property type="match status" value="1"/>
</dbReference>
<keyword evidence="6" id="KW-0371">Homeobox</keyword>
<evidence type="ECO:0000256" key="3">
    <source>
        <dbReference type="ARBA" id="ARBA00023015"/>
    </source>
</evidence>
<keyword evidence="5" id="KW-0238">DNA-binding</keyword>
<dbReference type="InterPro" id="IPR010982">
    <property type="entry name" value="Lambda_DNA-bd_dom_sf"/>
</dbReference>
<dbReference type="Pfam" id="PF02376">
    <property type="entry name" value="CUT"/>
    <property type="match status" value="1"/>
</dbReference>
<name>A0ABM1C1E1_LIMPO</name>
<feature type="region of interest" description="Disordered" evidence="9">
    <location>
        <begin position="90"/>
        <end position="120"/>
    </location>
</feature>
<comment type="subcellular location">
    <subcellularLocation>
        <location evidence="1">Nucleus</location>
    </subcellularLocation>
</comment>
<evidence type="ECO:0000256" key="9">
    <source>
        <dbReference type="SAM" id="MobiDB-lite"/>
    </source>
</evidence>
<sequence length="258" mass="29177">MVHILKSVDFSDSRNDSEAYNTTKSEPVTTSKPSLKRSTENTVLKECSSDLSGSPSHKKNNIPSPFQTVETFGSLLGEEIVSTYTSIVKKDSPSTLNPSQDIFPDTEQSMNDTKSSPSRDSFKSNVFPFNHVTLDKFQECLTQCMEKYVDETLNTLNISRCVRELLSMNNIGQRVFAKFVLGLSQGTVSELLSKPKPWEKLTEKGRDSYRKMHAWASDDKCIYMLRALEDDSMVHHPSGLELKNDKDSQTALEEKWEK</sequence>
<proteinExistence type="predicted"/>
<dbReference type="RefSeq" id="XP_013792545.1">
    <property type="nucleotide sequence ID" value="XM_013937091.1"/>
</dbReference>
<reference evidence="12" key="1">
    <citation type="submission" date="2025-08" db="UniProtKB">
        <authorList>
            <consortium name="RefSeq"/>
        </authorList>
    </citation>
    <scope>IDENTIFICATION</scope>
    <source>
        <tissue evidence="12">Muscle</tissue>
    </source>
</reference>
<feature type="compositionally biased region" description="Polar residues" evidence="9">
    <location>
        <begin position="93"/>
        <end position="119"/>
    </location>
</feature>
<protein>
    <submittedName>
        <fullName evidence="12">Homeobox protein cut-like 1</fullName>
    </submittedName>
</protein>
<evidence type="ECO:0000259" key="10">
    <source>
        <dbReference type="PROSITE" id="PS51042"/>
    </source>
</evidence>
<evidence type="ECO:0000313" key="12">
    <source>
        <dbReference type="RefSeq" id="XP_013792545.1"/>
    </source>
</evidence>
<evidence type="ECO:0000256" key="4">
    <source>
        <dbReference type="ARBA" id="ARBA00023054"/>
    </source>
</evidence>
<dbReference type="GeneID" id="106476432"/>
<accession>A0ABM1C1E1</accession>
<keyword evidence="4" id="KW-0175">Coiled coil</keyword>
<evidence type="ECO:0000256" key="8">
    <source>
        <dbReference type="ARBA" id="ARBA00023242"/>
    </source>
</evidence>
<dbReference type="SMART" id="SM01109">
    <property type="entry name" value="CUT"/>
    <property type="match status" value="1"/>
</dbReference>
<feature type="domain" description="CUT" evidence="10">
    <location>
        <begin position="144"/>
        <end position="231"/>
    </location>
</feature>
<dbReference type="Proteomes" id="UP000694941">
    <property type="component" value="Unplaced"/>
</dbReference>
<keyword evidence="3" id="KW-0805">Transcription regulation</keyword>
<organism evidence="11 12">
    <name type="scientific">Limulus polyphemus</name>
    <name type="common">Atlantic horseshoe crab</name>
    <dbReference type="NCBI Taxonomy" id="6850"/>
    <lineage>
        <taxon>Eukaryota</taxon>
        <taxon>Metazoa</taxon>
        <taxon>Ecdysozoa</taxon>
        <taxon>Arthropoda</taxon>
        <taxon>Chelicerata</taxon>
        <taxon>Merostomata</taxon>
        <taxon>Xiphosura</taxon>
        <taxon>Limulidae</taxon>
        <taxon>Limulus</taxon>
    </lineage>
</organism>
<dbReference type="PANTHER" id="PTHR14043">
    <property type="entry name" value="CCAAT DISPLACEMENT PROTEIN-RELATED"/>
    <property type="match status" value="1"/>
</dbReference>
<gene>
    <name evidence="12" type="primary">LOC106476432</name>
</gene>
<feature type="compositionally biased region" description="Polar residues" evidence="9">
    <location>
        <begin position="18"/>
        <end position="33"/>
    </location>
</feature>
<feature type="region of interest" description="Disordered" evidence="9">
    <location>
        <begin position="1"/>
        <end position="42"/>
    </location>
</feature>
<dbReference type="PANTHER" id="PTHR14043:SF2">
    <property type="entry name" value="HOMEOBOX PROTEIN CUT"/>
    <property type="match status" value="1"/>
</dbReference>
<keyword evidence="8" id="KW-0539">Nucleus</keyword>
<dbReference type="PROSITE" id="PS51042">
    <property type="entry name" value="CUT"/>
    <property type="match status" value="1"/>
</dbReference>
<dbReference type="SUPFAM" id="SSF47413">
    <property type="entry name" value="lambda repressor-like DNA-binding domains"/>
    <property type="match status" value="1"/>
</dbReference>
<evidence type="ECO:0000313" key="11">
    <source>
        <dbReference type="Proteomes" id="UP000694941"/>
    </source>
</evidence>